<accession>A0AAN6W1Y5</accession>
<dbReference type="PANTHER" id="PTHR12203">
    <property type="entry name" value="KDEL LYS-ASP-GLU-LEU CONTAINING - RELATED"/>
    <property type="match status" value="1"/>
</dbReference>
<feature type="region of interest" description="Disordered" evidence="1">
    <location>
        <begin position="89"/>
        <end position="109"/>
    </location>
</feature>
<dbReference type="AlphaFoldDB" id="A0AAN6W1Y5"/>
<dbReference type="SMART" id="SM00672">
    <property type="entry name" value="CAP10"/>
    <property type="match status" value="1"/>
</dbReference>
<sequence>MNPETNSQLPVSPFIIHPSISRRAQADTMLEKRFNLPMSKPISLPIHTSSSRMKIKMKHRQKRRITQITLIVGGFLVFYCFVFLWRTPSSSSKPSPPKQQLSQRPLPPELLNNLSLDEDQCDAAFPGLTKEIDDAVAEGPFNMKKYSNNQGPLQGRIKDGQIYIIHAQRRKDLSAEMSNSRTASLHQLNRALLTSPSPLPDTIFTLNFQDTPFGTAWAYSRPAGPILPSKTDTNTNSQRLFLIPHFSFWSWPLPFIRSLPHATTLISQLESTLPFSSKIPKAVWRGTSWFNSILSPQLRQNLIQKTAPHPDLFDVQKLEWTGKNRNATNALPIQDFCQYKYVIHTEGISYSGRFQFLQMCRSVVITPPILWMQHTTHLVKPVFSGELTRKKWEGTERVKGAWGKGYKAEEANIVFVKPDWSDLEETVRWLEENQGVAEGIATRQRELFVGGGYFSKAAETCYWRALVRGWAKVVRPEGGEEVWHEEGVTFEEFSLTNSLE</sequence>
<keyword evidence="4" id="KW-0808">Transferase</keyword>
<keyword evidence="5" id="KW-1185">Reference proteome</keyword>
<feature type="domain" description="Glycosyl transferase CAP10" evidence="3">
    <location>
        <begin position="198"/>
        <end position="477"/>
    </location>
</feature>
<evidence type="ECO:0000313" key="4">
    <source>
        <dbReference type="EMBL" id="KAK4172797.1"/>
    </source>
</evidence>
<dbReference type="InterPro" id="IPR006598">
    <property type="entry name" value="CAP10"/>
</dbReference>
<name>A0AAN6W1Y5_9PEZI</name>
<gene>
    <name evidence="4" type="ORF">QBC36DRAFT_381504</name>
</gene>
<reference evidence="4" key="2">
    <citation type="submission" date="2023-05" db="EMBL/GenBank/DDBJ databases">
        <authorList>
            <consortium name="Lawrence Berkeley National Laboratory"/>
            <person name="Steindorff A."/>
            <person name="Hensen N."/>
            <person name="Bonometti L."/>
            <person name="Westerberg I."/>
            <person name="Brannstrom I.O."/>
            <person name="Guillou S."/>
            <person name="Cros-Aarteil S."/>
            <person name="Calhoun S."/>
            <person name="Haridas S."/>
            <person name="Kuo A."/>
            <person name="Mondo S."/>
            <person name="Pangilinan J."/>
            <person name="Riley R."/>
            <person name="Labutti K."/>
            <person name="Andreopoulos B."/>
            <person name="Lipzen A."/>
            <person name="Chen C."/>
            <person name="Yanf M."/>
            <person name="Daum C."/>
            <person name="Ng V."/>
            <person name="Clum A."/>
            <person name="Ohm R."/>
            <person name="Martin F."/>
            <person name="Silar P."/>
            <person name="Natvig D."/>
            <person name="Lalanne C."/>
            <person name="Gautier V."/>
            <person name="Ament-Velasquez S.L."/>
            <person name="Kruys A."/>
            <person name="Hutchinson M.I."/>
            <person name="Powell A.J."/>
            <person name="Barry K."/>
            <person name="Miller A.N."/>
            <person name="Grigoriev I.V."/>
            <person name="Debuchy R."/>
            <person name="Gladieux P."/>
            <person name="Thoren M.H."/>
            <person name="Johannesson H."/>
        </authorList>
    </citation>
    <scope>NUCLEOTIDE SEQUENCE</scope>
    <source>
        <strain evidence="4">CBS 892.96</strain>
    </source>
</reference>
<protein>
    <submittedName>
        <fullName evidence="4">Glycosyl transferase family 90-domain-containing protein</fullName>
    </submittedName>
</protein>
<keyword evidence="2" id="KW-1133">Transmembrane helix</keyword>
<evidence type="ECO:0000259" key="3">
    <source>
        <dbReference type="SMART" id="SM00672"/>
    </source>
</evidence>
<proteinExistence type="predicted"/>
<evidence type="ECO:0000313" key="5">
    <source>
        <dbReference type="Proteomes" id="UP001302321"/>
    </source>
</evidence>
<organism evidence="4 5">
    <name type="scientific">Triangularia setosa</name>
    <dbReference type="NCBI Taxonomy" id="2587417"/>
    <lineage>
        <taxon>Eukaryota</taxon>
        <taxon>Fungi</taxon>
        <taxon>Dikarya</taxon>
        <taxon>Ascomycota</taxon>
        <taxon>Pezizomycotina</taxon>
        <taxon>Sordariomycetes</taxon>
        <taxon>Sordariomycetidae</taxon>
        <taxon>Sordariales</taxon>
        <taxon>Podosporaceae</taxon>
        <taxon>Triangularia</taxon>
    </lineage>
</organism>
<comment type="caution">
    <text evidence="4">The sequence shown here is derived from an EMBL/GenBank/DDBJ whole genome shotgun (WGS) entry which is preliminary data.</text>
</comment>
<keyword evidence="2" id="KW-0472">Membrane</keyword>
<dbReference type="PANTHER" id="PTHR12203:SF63">
    <property type="entry name" value="GLYCOSYL TRANSFERASE CAP10 DOMAIN-CONTAINING PROTEIN"/>
    <property type="match status" value="1"/>
</dbReference>
<dbReference type="EMBL" id="MU866393">
    <property type="protein sequence ID" value="KAK4172797.1"/>
    <property type="molecule type" value="Genomic_DNA"/>
</dbReference>
<dbReference type="Proteomes" id="UP001302321">
    <property type="component" value="Unassembled WGS sequence"/>
</dbReference>
<dbReference type="InterPro" id="IPR051091">
    <property type="entry name" value="O-Glucosyltr/Glycosyltrsf_90"/>
</dbReference>
<evidence type="ECO:0000256" key="2">
    <source>
        <dbReference type="SAM" id="Phobius"/>
    </source>
</evidence>
<keyword evidence="2" id="KW-0812">Transmembrane</keyword>
<dbReference type="Pfam" id="PF05686">
    <property type="entry name" value="Glyco_transf_90"/>
    <property type="match status" value="1"/>
</dbReference>
<evidence type="ECO:0000256" key="1">
    <source>
        <dbReference type="SAM" id="MobiDB-lite"/>
    </source>
</evidence>
<feature type="transmembrane region" description="Helical" evidence="2">
    <location>
        <begin position="65"/>
        <end position="85"/>
    </location>
</feature>
<reference evidence="4" key="1">
    <citation type="journal article" date="2023" name="Mol. Phylogenet. Evol.">
        <title>Genome-scale phylogeny and comparative genomics of the fungal order Sordariales.</title>
        <authorList>
            <person name="Hensen N."/>
            <person name="Bonometti L."/>
            <person name="Westerberg I."/>
            <person name="Brannstrom I.O."/>
            <person name="Guillou S."/>
            <person name="Cros-Aarteil S."/>
            <person name="Calhoun S."/>
            <person name="Haridas S."/>
            <person name="Kuo A."/>
            <person name="Mondo S."/>
            <person name="Pangilinan J."/>
            <person name="Riley R."/>
            <person name="LaButti K."/>
            <person name="Andreopoulos B."/>
            <person name="Lipzen A."/>
            <person name="Chen C."/>
            <person name="Yan M."/>
            <person name="Daum C."/>
            <person name="Ng V."/>
            <person name="Clum A."/>
            <person name="Steindorff A."/>
            <person name="Ohm R.A."/>
            <person name="Martin F."/>
            <person name="Silar P."/>
            <person name="Natvig D.O."/>
            <person name="Lalanne C."/>
            <person name="Gautier V."/>
            <person name="Ament-Velasquez S.L."/>
            <person name="Kruys A."/>
            <person name="Hutchinson M.I."/>
            <person name="Powell A.J."/>
            <person name="Barry K."/>
            <person name="Miller A.N."/>
            <person name="Grigoriev I.V."/>
            <person name="Debuchy R."/>
            <person name="Gladieux P."/>
            <person name="Hiltunen Thoren M."/>
            <person name="Johannesson H."/>
        </authorList>
    </citation>
    <scope>NUCLEOTIDE SEQUENCE</scope>
    <source>
        <strain evidence="4">CBS 892.96</strain>
    </source>
</reference>
<dbReference type="GO" id="GO:0016740">
    <property type="term" value="F:transferase activity"/>
    <property type="evidence" value="ECO:0007669"/>
    <property type="project" value="UniProtKB-KW"/>
</dbReference>